<evidence type="ECO:0000259" key="3">
    <source>
        <dbReference type="Pfam" id="PF01551"/>
    </source>
</evidence>
<keyword evidence="2" id="KW-0732">Signal</keyword>
<feature type="region of interest" description="Disordered" evidence="1">
    <location>
        <begin position="27"/>
        <end position="68"/>
    </location>
</feature>
<evidence type="ECO:0000313" key="4">
    <source>
        <dbReference type="EMBL" id="QIE54631.1"/>
    </source>
</evidence>
<organism evidence="4 5">
    <name type="scientific">Pikeienuella piscinae</name>
    <dbReference type="NCBI Taxonomy" id="2748098"/>
    <lineage>
        <taxon>Bacteria</taxon>
        <taxon>Pseudomonadati</taxon>
        <taxon>Pseudomonadota</taxon>
        <taxon>Alphaproteobacteria</taxon>
        <taxon>Rhodobacterales</taxon>
        <taxon>Paracoccaceae</taxon>
        <taxon>Pikeienuella</taxon>
    </lineage>
</organism>
<dbReference type="RefSeq" id="WP_165095183.1">
    <property type="nucleotide sequence ID" value="NZ_CP049056.1"/>
</dbReference>
<reference evidence="4 5" key="1">
    <citation type="submission" date="2020-02" db="EMBL/GenBank/DDBJ databases">
        <title>complete genome sequence of Rhodobacteraceae bacterium.</title>
        <authorList>
            <person name="Park J."/>
            <person name="Kim Y.-S."/>
            <person name="Kim K.-H."/>
        </authorList>
    </citation>
    <scope>NUCLEOTIDE SEQUENCE [LARGE SCALE GENOMIC DNA]</scope>
    <source>
        <strain evidence="4 5">RR4-56</strain>
    </source>
</reference>
<feature type="chain" id="PRO_5029545773" evidence="2">
    <location>
        <begin position="21"/>
        <end position="364"/>
    </location>
</feature>
<dbReference type="PANTHER" id="PTHR21666">
    <property type="entry name" value="PEPTIDASE-RELATED"/>
    <property type="match status" value="1"/>
</dbReference>
<feature type="region of interest" description="Disordered" evidence="1">
    <location>
        <begin position="193"/>
        <end position="271"/>
    </location>
</feature>
<dbReference type="Pfam" id="PF01551">
    <property type="entry name" value="Peptidase_M23"/>
    <property type="match status" value="1"/>
</dbReference>
<dbReference type="EMBL" id="CP049056">
    <property type="protein sequence ID" value="QIE54631.1"/>
    <property type="molecule type" value="Genomic_DNA"/>
</dbReference>
<name>A0A7L5BTZ6_9RHOB</name>
<proteinExistence type="predicted"/>
<dbReference type="InterPro" id="IPR011055">
    <property type="entry name" value="Dup_hybrid_motif"/>
</dbReference>
<dbReference type="GO" id="GO:0004222">
    <property type="term" value="F:metalloendopeptidase activity"/>
    <property type="evidence" value="ECO:0007669"/>
    <property type="project" value="TreeGrafter"/>
</dbReference>
<dbReference type="PROSITE" id="PS51257">
    <property type="entry name" value="PROKAR_LIPOPROTEIN"/>
    <property type="match status" value="1"/>
</dbReference>
<dbReference type="PANTHER" id="PTHR21666:SF285">
    <property type="entry name" value="M23 FAMILY METALLOPEPTIDASE"/>
    <property type="match status" value="1"/>
</dbReference>
<keyword evidence="5" id="KW-1185">Reference proteome</keyword>
<dbReference type="AlphaFoldDB" id="A0A7L5BTZ6"/>
<protein>
    <submittedName>
        <fullName evidence="4">M23 family metallopeptidase</fullName>
    </submittedName>
</protein>
<gene>
    <name evidence="4" type="ORF">G5B40_03760</name>
</gene>
<evidence type="ECO:0000313" key="5">
    <source>
        <dbReference type="Proteomes" id="UP000503336"/>
    </source>
</evidence>
<dbReference type="InterPro" id="IPR050570">
    <property type="entry name" value="Cell_wall_metabolism_enzyme"/>
</dbReference>
<feature type="signal peptide" evidence="2">
    <location>
        <begin position="1"/>
        <end position="20"/>
    </location>
</feature>
<evidence type="ECO:0000256" key="2">
    <source>
        <dbReference type="SAM" id="SignalP"/>
    </source>
</evidence>
<dbReference type="InterPro" id="IPR016047">
    <property type="entry name" value="M23ase_b-sheet_dom"/>
</dbReference>
<dbReference type="CDD" id="cd12797">
    <property type="entry name" value="M23_peptidase"/>
    <property type="match status" value="1"/>
</dbReference>
<dbReference type="Proteomes" id="UP000503336">
    <property type="component" value="Chromosome"/>
</dbReference>
<sequence length="364" mass="36646">MPMKYSVFRPALVFSSALLAAACASDRPEPAPVTYRTPVSPAPTSRPAPEPNAAPATAPSPAPSGQADARGVVYYEGYETIRARSDDTVDAMAARVGLTGSELAAYNGLSTQYTPRKGDELVLPAQPDRYRNGGASTAPVAAPLAAPGYTPSAPERPGVEVADASATGMRDTGAAPKGEGWSADLARAAIGDAPASGVSSEPLAPPSAASAPEPATAETVTASVEPPAPAPEAAPAASTGGAPGFSRPVDAAVSRPFSRAPGPNRNDGVDFATAAGDPVRAAGAGTVALISQSLGGLGTIILIRHDNDYLTVYGRVDGIAVAKGDRVAKGQIIARVADLAPPQSPSLHFEVRRGAESVDPAPYL</sequence>
<feature type="domain" description="M23ase beta-sheet core" evidence="3">
    <location>
        <begin position="266"/>
        <end position="360"/>
    </location>
</feature>
<dbReference type="KEGG" id="hdh:G5B40_03760"/>
<dbReference type="Gene3D" id="2.70.70.10">
    <property type="entry name" value="Glucose Permease (Domain IIA)"/>
    <property type="match status" value="1"/>
</dbReference>
<evidence type="ECO:0000256" key="1">
    <source>
        <dbReference type="SAM" id="MobiDB-lite"/>
    </source>
</evidence>
<accession>A0A7L5BTZ6</accession>
<dbReference type="SUPFAM" id="SSF51261">
    <property type="entry name" value="Duplicated hybrid motif"/>
    <property type="match status" value="1"/>
</dbReference>
<feature type="compositionally biased region" description="Low complexity" evidence="1">
    <location>
        <begin position="198"/>
        <end position="225"/>
    </location>
</feature>
<feature type="compositionally biased region" description="Pro residues" evidence="1">
    <location>
        <begin position="40"/>
        <end position="62"/>
    </location>
</feature>